<dbReference type="AlphaFoldDB" id="A0A2A6CHA8"/>
<name>A0A2A6CHA8_PRIPA</name>
<protein>
    <submittedName>
        <fullName evidence="2">Uncharacterized protein</fullName>
    </submittedName>
</protein>
<accession>A0A2A6CHA8</accession>
<feature type="compositionally biased region" description="Basic and acidic residues" evidence="1">
    <location>
        <begin position="15"/>
        <end position="29"/>
    </location>
</feature>
<gene>
    <name evidence="2" type="primary">WBGene00281451</name>
</gene>
<evidence type="ECO:0000313" key="3">
    <source>
        <dbReference type="Proteomes" id="UP000005239"/>
    </source>
</evidence>
<feature type="region of interest" description="Disordered" evidence="1">
    <location>
        <begin position="15"/>
        <end position="35"/>
    </location>
</feature>
<dbReference type="Proteomes" id="UP000005239">
    <property type="component" value="Unassembled WGS sequence"/>
</dbReference>
<evidence type="ECO:0000256" key="1">
    <source>
        <dbReference type="SAM" id="MobiDB-lite"/>
    </source>
</evidence>
<organism evidence="2 3">
    <name type="scientific">Pristionchus pacificus</name>
    <name type="common">Parasitic nematode worm</name>
    <dbReference type="NCBI Taxonomy" id="54126"/>
    <lineage>
        <taxon>Eukaryota</taxon>
        <taxon>Metazoa</taxon>
        <taxon>Ecdysozoa</taxon>
        <taxon>Nematoda</taxon>
        <taxon>Chromadorea</taxon>
        <taxon>Rhabditida</taxon>
        <taxon>Rhabditina</taxon>
        <taxon>Diplogasteromorpha</taxon>
        <taxon>Diplogasteroidea</taxon>
        <taxon>Neodiplogasteridae</taxon>
        <taxon>Pristionchus</taxon>
    </lineage>
</organism>
<keyword evidence="3" id="KW-1185">Reference proteome</keyword>
<proteinExistence type="predicted"/>
<evidence type="ECO:0000313" key="2">
    <source>
        <dbReference type="EnsemblMetazoa" id="PPA43082.1"/>
    </source>
</evidence>
<reference evidence="2" key="2">
    <citation type="submission" date="2022-06" db="UniProtKB">
        <authorList>
            <consortium name="EnsemblMetazoa"/>
        </authorList>
    </citation>
    <scope>IDENTIFICATION</scope>
    <source>
        <strain evidence="2">PS312</strain>
    </source>
</reference>
<sequence>MTFVTFSAIDEQGRGDVRRRHLGEEKTAEGTETTTPKKVLSNMLFSCFRKPQPSPTRESARPASTEASEASQVDSRRAILDSLLQAHKKSKKDWQVTLSRVLDILERNELIIPAKINRPECPASVLKEMVEAVQKFPEVVDPTELSIPPRQQFLEVSHTMVIVDDLKDNDLQKILFKEVFLGEGRRIGEAICPYCSKPSHRPVRNLLAHFAHRHEHLWLRDYEHAFNAGYALIYIPLDIPIVRFTNLTEGSLAIAIAPNCFLEPSYAIVQPPINENAVYSSIPDVSPIMRMIWSLRDPALQSTLFARIFLGRGHQRETPKLCPYCPPIRPANLHAHYTQRHAEKWRNDFELAVNIGCTSYKDIAVFSNS</sequence>
<feature type="region of interest" description="Disordered" evidence="1">
    <location>
        <begin position="50"/>
        <end position="73"/>
    </location>
</feature>
<reference evidence="3" key="1">
    <citation type="journal article" date="2008" name="Nat. Genet.">
        <title>The Pristionchus pacificus genome provides a unique perspective on nematode lifestyle and parasitism.</title>
        <authorList>
            <person name="Dieterich C."/>
            <person name="Clifton S.W."/>
            <person name="Schuster L.N."/>
            <person name="Chinwalla A."/>
            <person name="Delehaunty K."/>
            <person name="Dinkelacker I."/>
            <person name="Fulton L."/>
            <person name="Fulton R."/>
            <person name="Godfrey J."/>
            <person name="Minx P."/>
            <person name="Mitreva M."/>
            <person name="Roeseler W."/>
            <person name="Tian H."/>
            <person name="Witte H."/>
            <person name="Yang S.P."/>
            <person name="Wilson R.K."/>
            <person name="Sommer R.J."/>
        </authorList>
    </citation>
    <scope>NUCLEOTIDE SEQUENCE [LARGE SCALE GENOMIC DNA]</scope>
    <source>
        <strain evidence="3">PS312</strain>
    </source>
</reference>
<accession>A0A8R1Z3H0</accession>
<dbReference type="EnsemblMetazoa" id="PPA43082.1">
    <property type="protein sequence ID" value="PPA43082.1"/>
    <property type="gene ID" value="WBGene00281451"/>
</dbReference>